<evidence type="ECO:0000259" key="2">
    <source>
        <dbReference type="Pfam" id="PF05532"/>
    </source>
</evidence>
<comment type="similarity">
    <text evidence="1">Belongs to the UPF0337 (CsbD) family.</text>
</comment>
<dbReference type="Pfam" id="PF05532">
    <property type="entry name" value="CsbD"/>
    <property type="match status" value="1"/>
</dbReference>
<dbReference type="InterPro" id="IPR036629">
    <property type="entry name" value="YjbJ_sf"/>
</dbReference>
<dbReference type="AlphaFoldDB" id="A0A1R4HBP7"/>
<gene>
    <name evidence="3" type="ORF">CRENPOLYSF2_3510002</name>
</gene>
<dbReference type="Proteomes" id="UP000195442">
    <property type="component" value="Unassembled WGS sequence"/>
</dbReference>
<protein>
    <recommendedName>
        <fullName evidence="2">CsbD-like domain-containing protein</fullName>
    </recommendedName>
</protein>
<evidence type="ECO:0000256" key="1">
    <source>
        <dbReference type="ARBA" id="ARBA00009129"/>
    </source>
</evidence>
<feature type="domain" description="CsbD-like" evidence="2">
    <location>
        <begin position="4"/>
        <end position="56"/>
    </location>
</feature>
<evidence type="ECO:0000313" key="3">
    <source>
        <dbReference type="EMBL" id="SJM93684.1"/>
    </source>
</evidence>
<evidence type="ECO:0000313" key="4">
    <source>
        <dbReference type="Proteomes" id="UP000195442"/>
    </source>
</evidence>
<reference evidence="4" key="1">
    <citation type="submission" date="2017-02" db="EMBL/GenBank/DDBJ databases">
        <authorList>
            <person name="Daims H."/>
        </authorList>
    </citation>
    <scope>NUCLEOTIDE SEQUENCE [LARGE SCALE GENOMIC DNA]</scope>
</reference>
<name>A0A1R4HBP7_9GAMM</name>
<dbReference type="EMBL" id="FUKJ01000281">
    <property type="protein sequence ID" value="SJM93684.1"/>
    <property type="molecule type" value="Genomic_DNA"/>
</dbReference>
<proteinExistence type="inferred from homology"/>
<dbReference type="InterPro" id="IPR008462">
    <property type="entry name" value="CsbD"/>
</dbReference>
<dbReference type="SUPFAM" id="SSF69047">
    <property type="entry name" value="Hypothetical protein YjbJ"/>
    <property type="match status" value="1"/>
</dbReference>
<accession>A0A1R4HBP7</accession>
<dbReference type="RefSeq" id="WP_087147479.1">
    <property type="nucleotide sequence ID" value="NZ_FUKJ01000281.1"/>
</dbReference>
<sequence length="66" mass="7131">MNKDQIAGRVEAAKGKIKEAAGVLMDDKDMETEGGVQKNLGKIQAGFGDIKEEVKEEIKKDIKAGK</sequence>
<dbReference type="Gene3D" id="1.10.1470.10">
    <property type="entry name" value="YjbJ"/>
    <property type="match status" value="1"/>
</dbReference>
<keyword evidence="4" id="KW-1185">Reference proteome</keyword>
<organism evidence="3 4">
    <name type="scientific">Crenothrix polyspora</name>
    <dbReference type="NCBI Taxonomy" id="360316"/>
    <lineage>
        <taxon>Bacteria</taxon>
        <taxon>Pseudomonadati</taxon>
        <taxon>Pseudomonadota</taxon>
        <taxon>Gammaproteobacteria</taxon>
        <taxon>Methylococcales</taxon>
        <taxon>Crenotrichaceae</taxon>
        <taxon>Crenothrix</taxon>
    </lineage>
</organism>